<protein>
    <submittedName>
        <fullName evidence="2">Uncharacterized protein</fullName>
    </submittedName>
</protein>
<feature type="region of interest" description="Disordered" evidence="1">
    <location>
        <begin position="1"/>
        <end position="68"/>
    </location>
</feature>
<reference evidence="2" key="1">
    <citation type="submission" date="2020-05" db="EMBL/GenBank/DDBJ databases">
        <title>WGS assembly of Panicum virgatum.</title>
        <authorList>
            <person name="Lovell J.T."/>
            <person name="Jenkins J."/>
            <person name="Shu S."/>
            <person name="Juenger T.E."/>
            <person name="Schmutz J."/>
        </authorList>
    </citation>
    <scope>NUCLEOTIDE SEQUENCE</scope>
    <source>
        <strain evidence="2">AP13</strain>
    </source>
</reference>
<organism evidence="2 3">
    <name type="scientific">Panicum virgatum</name>
    <name type="common">Blackwell switchgrass</name>
    <dbReference type="NCBI Taxonomy" id="38727"/>
    <lineage>
        <taxon>Eukaryota</taxon>
        <taxon>Viridiplantae</taxon>
        <taxon>Streptophyta</taxon>
        <taxon>Embryophyta</taxon>
        <taxon>Tracheophyta</taxon>
        <taxon>Spermatophyta</taxon>
        <taxon>Magnoliopsida</taxon>
        <taxon>Liliopsida</taxon>
        <taxon>Poales</taxon>
        <taxon>Poaceae</taxon>
        <taxon>PACMAD clade</taxon>
        <taxon>Panicoideae</taxon>
        <taxon>Panicodae</taxon>
        <taxon>Paniceae</taxon>
        <taxon>Panicinae</taxon>
        <taxon>Panicum</taxon>
        <taxon>Panicum sect. Hiantes</taxon>
    </lineage>
</organism>
<gene>
    <name evidence="2" type="ORF">PVAP13_9NG014651</name>
</gene>
<dbReference type="AlphaFoldDB" id="A0A8T0MBJ8"/>
<dbReference type="Proteomes" id="UP000823388">
    <property type="component" value="Chromosome 9N"/>
</dbReference>
<sequence length="157" mass="17387">MDLRLPRGHKGRRGRRWKNGRLRRRDQATRVPSPRGADLGGGWGRPAGGARGFGKPATPGGEGALGRRTSSRCAAHVPCGLRFPRDAVRWAGPLEIELEIYRGVALGLCGPQRTKPYAADGRRHVQLDENGRKSESVSQYSMENGDGRYMIFLYLYN</sequence>
<keyword evidence="3" id="KW-1185">Reference proteome</keyword>
<dbReference type="EMBL" id="CM029054">
    <property type="protein sequence ID" value="KAG2533828.1"/>
    <property type="molecule type" value="Genomic_DNA"/>
</dbReference>
<comment type="caution">
    <text evidence="2">The sequence shown here is derived from an EMBL/GenBank/DDBJ whole genome shotgun (WGS) entry which is preliminary data.</text>
</comment>
<feature type="compositionally biased region" description="Gly residues" evidence="1">
    <location>
        <begin position="38"/>
        <end position="52"/>
    </location>
</feature>
<evidence type="ECO:0000313" key="2">
    <source>
        <dbReference type="EMBL" id="KAG2533828.1"/>
    </source>
</evidence>
<name>A0A8T0MBJ8_PANVG</name>
<evidence type="ECO:0000256" key="1">
    <source>
        <dbReference type="SAM" id="MobiDB-lite"/>
    </source>
</evidence>
<proteinExistence type="predicted"/>
<evidence type="ECO:0000313" key="3">
    <source>
        <dbReference type="Proteomes" id="UP000823388"/>
    </source>
</evidence>
<feature type="compositionally biased region" description="Basic residues" evidence="1">
    <location>
        <begin position="1"/>
        <end position="24"/>
    </location>
</feature>
<accession>A0A8T0MBJ8</accession>